<feature type="non-terminal residue" evidence="2">
    <location>
        <position position="1"/>
    </location>
</feature>
<dbReference type="Proteomes" id="UP000663873">
    <property type="component" value="Unassembled WGS sequence"/>
</dbReference>
<organism evidence="2 3">
    <name type="scientific">Rotaria socialis</name>
    <dbReference type="NCBI Taxonomy" id="392032"/>
    <lineage>
        <taxon>Eukaryota</taxon>
        <taxon>Metazoa</taxon>
        <taxon>Spiralia</taxon>
        <taxon>Gnathifera</taxon>
        <taxon>Rotifera</taxon>
        <taxon>Eurotatoria</taxon>
        <taxon>Bdelloidea</taxon>
        <taxon>Philodinida</taxon>
        <taxon>Philodinidae</taxon>
        <taxon>Rotaria</taxon>
    </lineage>
</organism>
<accession>A0A821SGK8</accession>
<dbReference type="EMBL" id="CAJOBP010062488">
    <property type="protein sequence ID" value="CAF4856247.1"/>
    <property type="molecule type" value="Genomic_DNA"/>
</dbReference>
<dbReference type="AlphaFoldDB" id="A0A821SGK8"/>
<feature type="region of interest" description="Disordered" evidence="1">
    <location>
        <begin position="1"/>
        <end position="61"/>
    </location>
</feature>
<reference evidence="2" key="1">
    <citation type="submission" date="2021-02" db="EMBL/GenBank/DDBJ databases">
        <authorList>
            <person name="Nowell W R."/>
        </authorList>
    </citation>
    <scope>NUCLEOTIDE SEQUENCE</scope>
</reference>
<comment type="caution">
    <text evidence="2">The sequence shown here is derived from an EMBL/GenBank/DDBJ whole genome shotgun (WGS) entry which is preliminary data.</text>
</comment>
<evidence type="ECO:0000313" key="3">
    <source>
        <dbReference type="Proteomes" id="UP000663873"/>
    </source>
</evidence>
<evidence type="ECO:0000313" key="2">
    <source>
        <dbReference type="EMBL" id="CAF4856247.1"/>
    </source>
</evidence>
<evidence type="ECO:0000256" key="1">
    <source>
        <dbReference type="SAM" id="MobiDB-lite"/>
    </source>
</evidence>
<keyword evidence="3" id="KW-1185">Reference proteome</keyword>
<proteinExistence type="predicted"/>
<protein>
    <submittedName>
        <fullName evidence="2">Uncharacterized protein</fullName>
    </submittedName>
</protein>
<name>A0A821SGK8_9BILA</name>
<gene>
    <name evidence="2" type="ORF">UJA718_LOCUS43693</name>
</gene>
<sequence length="61" mass="6798">SKRKGDMTDDSIANDQNKITARRDSGTRRTNSVSGPFKRTKYDSSISVESNDKSVFRLATT</sequence>